<feature type="domain" description="Terpene synthase N-terminal" evidence="5">
    <location>
        <begin position="7"/>
        <end position="149"/>
    </location>
</feature>
<gene>
    <name evidence="7" type="ORF">PanWU01x14_322840</name>
</gene>
<evidence type="ECO:0000256" key="3">
    <source>
        <dbReference type="ARBA" id="ARBA00022842"/>
    </source>
</evidence>
<dbReference type="GO" id="GO:0000287">
    <property type="term" value="F:magnesium ion binding"/>
    <property type="evidence" value="ECO:0007669"/>
    <property type="project" value="InterPro"/>
</dbReference>
<dbReference type="FunFam" id="1.10.600.10:FF:000007">
    <property type="entry name" value="Isoprene synthase, chloroplastic"/>
    <property type="match status" value="1"/>
</dbReference>
<dbReference type="InterPro" id="IPR044814">
    <property type="entry name" value="Terpene_cyclase_plant_C1"/>
</dbReference>
<dbReference type="EMBL" id="JXTB01000541">
    <property type="protein sequence ID" value="PON37121.1"/>
    <property type="molecule type" value="Genomic_DNA"/>
</dbReference>
<dbReference type="Proteomes" id="UP000237105">
    <property type="component" value="Unassembled WGS sequence"/>
</dbReference>
<dbReference type="OrthoDB" id="1153897at2759"/>
<organism evidence="7 8">
    <name type="scientific">Parasponia andersonii</name>
    <name type="common">Sponia andersonii</name>
    <dbReference type="NCBI Taxonomy" id="3476"/>
    <lineage>
        <taxon>Eukaryota</taxon>
        <taxon>Viridiplantae</taxon>
        <taxon>Streptophyta</taxon>
        <taxon>Embryophyta</taxon>
        <taxon>Tracheophyta</taxon>
        <taxon>Spermatophyta</taxon>
        <taxon>Magnoliopsida</taxon>
        <taxon>eudicotyledons</taxon>
        <taxon>Gunneridae</taxon>
        <taxon>Pentapetalae</taxon>
        <taxon>rosids</taxon>
        <taxon>fabids</taxon>
        <taxon>Rosales</taxon>
        <taxon>Cannabaceae</taxon>
        <taxon>Parasponia</taxon>
    </lineage>
</organism>
<evidence type="ECO:0000256" key="1">
    <source>
        <dbReference type="ARBA" id="ARBA00001946"/>
    </source>
</evidence>
<dbReference type="CDD" id="cd00684">
    <property type="entry name" value="Terpene_cyclase_plant_C1"/>
    <property type="match status" value="1"/>
</dbReference>
<keyword evidence="4" id="KW-0456">Lyase</keyword>
<name>A0A2P5AKX6_PARAD</name>
<dbReference type="SFLD" id="SFLDS00005">
    <property type="entry name" value="Isoprenoid_Synthase_Type_I"/>
    <property type="match status" value="1"/>
</dbReference>
<dbReference type="InterPro" id="IPR034741">
    <property type="entry name" value="Terpene_cyclase-like_1_C"/>
</dbReference>
<dbReference type="GO" id="GO:0010333">
    <property type="term" value="F:terpene synthase activity"/>
    <property type="evidence" value="ECO:0007669"/>
    <property type="project" value="InterPro"/>
</dbReference>
<dbReference type="PANTHER" id="PTHR31225">
    <property type="entry name" value="OS04G0344100 PROTEIN-RELATED"/>
    <property type="match status" value="1"/>
</dbReference>
<reference evidence="8" key="1">
    <citation type="submission" date="2016-06" db="EMBL/GenBank/DDBJ databases">
        <title>Parallel loss of symbiosis genes in relatives of nitrogen-fixing non-legume Parasponia.</title>
        <authorList>
            <person name="Van Velzen R."/>
            <person name="Holmer R."/>
            <person name="Bu F."/>
            <person name="Rutten L."/>
            <person name="Van Zeijl A."/>
            <person name="Liu W."/>
            <person name="Santuari L."/>
            <person name="Cao Q."/>
            <person name="Sharma T."/>
            <person name="Shen D."/>
            <person name="Roswanjaya Y."/>
            <person name="Wardhani T."/>
            <person name="Kalhor M.S."/>
            <person name="Jansen J."/>
            <person name="Van den Hoogen J."/>
            <person name="Gungor B."/>
            <person name="Hartog M."/>
            <person name="Hontelez J."/>
            <person name="Verver J."/>
            <person name="Yang W.-C."/>
            <person name="Schijlen E."/>
            <person name="Repin R."/>
            <person name="Schilthuizen M."/>
            <person name="Schranz E."/>
            <person name="Heidstra R."/>
            <person name="Miyata K."/>
            <person name="Fedorova E."/>
            <person name="Kohlen W."/>
            <person name="Bisseling T."/>
            <person name="Smit S."/>
            <person name="Geurts R."/>
        </authorList>
    </citation>
    <scope>NUCLEOTIDE SEQUENCE [LARGE SCALE GENOMIC DNA]</scope>
    <source>
        <strain evidence="8">cv. WU1-14</strain>
    </source>
</reference>
<evidence type="ECO:0000313" key="7">
    <source>
        <dbReference type="EMBL" id="PON37121.1"/>
    </source>
</evidence>
<dbReference type="SFLD" id="SFLDG01019">
    <property type="entry name" value="Terpene_Cyclase_Like_1_C_Termi"/>
    <property type="match status" value="1"/>
</dbReference>
<dbReference type="Gene3D" id="1.10.600.10">
    <property type="entry name" value="Farnesyl Diphosphate Synthase"/>
    <property type="match status" value="1"/>
</dbReference>
<dbReference type="PANTHER" id="PTHR31225:SF9">
    <property type="entry name" value="TERPENE SYNTHASE 10"/>
    <property type="match status" value="1"/>
</dbReference>
<comment type="cofactor">
    <cofactor evidence="1">
        <name>Mg(2+)</name>
        <dbReference type="ChEBI" id="CHEBI:18420"/>
    </cofactor>
</comment>
<feature type="domain" description="Terpene synthase metal-binding" evidence="6">
    <location>
        <begin position="207"/>
        <end position="445"/>
    </location>
</feature>
<dbReference type="Pfam" id="PF03936">
    <property type="entry name" value="Terpene_synth_C"/>
    <property type="match status" value="1"/>
</dbReference>
<comment type="caution">
    <text evidence="7">The sequence shown here is derived from an EMBL/GenBank/DDBJ whole genome shotgun (WGS) entry which is preliminary data.</text>
</comment>
<keyword evidence="8" id="KW-1185">Reference proteome</keyword>
<evidence type="ECO:0000256" key="4">
    <source>
        <dbReference type="ARBA" id="ARBA00023239"/>
    </source>
</evidence>
<proteinExistence type="predicted"/>
<evidence type="ECO:0000259" key="6">
    <source>
        <dbReference type="Pfam" id="PF03936"/>
    </source>
</evidence>
<dbReference type="SUPFAM" id="SSF48576">
    <property type="entry name" value="Terpenoid synthases"/>
    <property type="match status" value="1"/>
</dbReference>
<dbReference type="FunFam" id="1.50.10.130:FF:000001">
    <property type="entry name" value="Isoprene synthase, chloroplastic"/>
    <property type="match status" value="1"/>
</dbReference>
<dbReference type="InterPro" id="IPR005630">
    <property type="entry name" value="Terpene_synthase_metal-bd"/>
</dbReference>
<dbReference type="InterPro" id="IPR008949">
    <property type="entry name" value="Isoprenoid_synthase_dom_sf"/>
</dbReference>
<evidence type="ECO:0000259" key="5">
    <source>
        <dbReference type="Pfam" id="PF01397"/>
    </source>
</evidence>
<sequence>MLEEEAENPLAQLERIEALQRLGLSYKFEDDIKRVLKIIDSKNSCNDAWKKNDDLYATALEFKLLRQHGYSVPSEVFNVFKDEEKGFKACIREDVKGMLSLYEASFHLFKGETILEEARDFTTKHLEEYMRRNKDQRADYLVILVDHALELPLHWRMLRLEARWFIDVYGRNHNMNPTVLELAKLDFNVVQSIYLEDLKHASRWWSDTRLGEKLPFSRDRLVETFLWAVGVKFEPEFGYCRRMLTKVGALITVIDDIFDVYGTLDELELFEDAFKRWDITDLDQLPDYMKICVIATFNAVNEMAFDVLKEQGYLIIKYLKKMWTDICKCYMVEAKWYYSGYTPTLQEYIDNGWMSITVPLILGHLFFFITNPITEEAMECLVEYPSIIRQSGTLVRLVDDLGTSSEELKRGDNPKSIQCYMRESGVSEHEARQHIKFLISETWKKMNEDRVAESPFSQAFIETAIDFVRMAMLIYQHGDGLGAHQDRYTKEKVLTLFVNPIPLLDH</sequence>
<accession>A0A2P5AKX6</accession>
<dbReference type="InterPro" id="IPR050148">
    <property type="entry name" value="Terpene_synthase-like"/>
</dbReference>
<dbReference type="InterPro" id="IPR008930">
    <property type="entry name" value="Terpenoid_cyclase/PrenylTrfase"/>
</dbReference>
<protein>
    <submittedName>
        <fullName evidence="7">Squalene/phytoene synthase</fullName>
    </submittedName>
</protein>
<keyword evidence="2" id="KW-0479">Metal-binding</keyword>
<evidence type="ECO:0000313" key="8">
    <source>
        <dbReference type="Proteomes" id="UP000237105"/>
    </source>
</evidence>
<dbReference type="AlphaFoldDB" id="A0A2P5AKX6"/>
<dbReference type="InterPro" id="IPR001906">
    <property type="entry name" value="Terpene_synth_N"/>
</dbReference>
<dbReference type="SUPFAM" id="SSF48239">
    <property type="entry name" value="Terpenoid cyclases/Protein prenyltransferases"/>
    <property type="match status" value="1"/>
</dbReference>
<dbReference type="STRING" id="3476.A0A2P5AKX6"/>
<keyword evidence="3" id="KW-0460">Magnesium</keyword>
<evidence type="ECO:0000256" key="2">
    <source>
        <dbReference type="ARBA" id="ARBA00022723"/>
    </source>
</evidence>
<dbReference type="Gene3D" id="1.50.10.130">
    <property type="entry name" value="Terpene synthase, N-terminal domain"/>
    <property type="match status" value="1"/>
</dbReference>
<dbReference type="GO" id="GO:0016102">
    <property type="term" value="P:diterpenoid biosynthetic process"/>
    <property type="evidence" value="ECO:0007669"/>
    <property type="project" value="InterPro"/>
</dbReference>
<dbReference type="InterPro" id="IPR036965">
    <property type="entry name" value="Terpene_synth_N_sf"/>
</dbReference>
<dbReference type="Pfam" id="PF01397">
    <property type="entry name" value="Terpene_synth"/>
    <property type="match status" value="1"/>
</dbReference>
<dbReference type="SFLD" id="SFLDG01604">
    <property type="entry name" value="Terpene_Cyclase_Like_1_C_Termi"/>
    <property type="match status" value="1"/>
</dbReference>